<dbReference type="EMBL" id="UYYA01004000">
    <property type="protein sequence ID" value="VDM58625.1"/>
    <property type="molecule type" value="Genomic_DNA"/>
</dbReference>
<proteinExistence type="predicted"/>
<organism evidence="3">
    <name type="scientific">Angiostrongylus costaricensis</name>
    <name type="common">Nematode worm</name>
    <dbReference type="NCBI Taxonomy" id="334426"/>
    <lineage>
        <taxon>Eukaryota</taxon>
        <taxon>Metazoa</taxon>
        <taxon>Ecdysozoa</taxon>
        <taxon>Nematoda</taxon>
        <taxon>Chromadorea</taxon>
        <taxon>Rhabditida</taxon>
        <taxon>Rhabditina</taxon>
        <taxon>Rhabditomorpha</taxon>
        <taxon>Strongyloidea</taxon>
        <taxon>Metastrongylidae</taxon>
        <taxon>Angiostrongylus</taxon>
    </lineage>
</organism>
<dbReference type="Proteomes" id="UP000267027">
    <property type="component" value="Unassembled WGS sequence"/>
</dbReference>
<evidence type="ECO:0000313" key="1">
    <source>
        <dbReference type="EMBL" id="VDM58625.1"/>
    </source>
</evidence>
<dbReference type="OrthoDB" id="5861729at2759"/>
<protein>
    <submittedName>
        <fullName evidence="3">RWD domain-containing protein</fullName>
    </submittedName>
</protein>
<sequence length="214" mass="24368">MSKFPIDTQREALAKKITEELFDVNLLIQFLEEITTSEEFFSRYTSNSHSISLTTTSLESKLNNGNPNVQCSPACIAKSTISRSIATNIKHLMKGPSTFKGMNCAKYVHPCPTMHFFIGEKLTKELRLLTMEEAKLRLQTFGSDDIEENISQKLALEVWDADGHQLSLFLFTYQAITKPLQTPQICPEDVDFMRKHNLQSMLTKRNPKSNRLSC</sequence>
<name>A0A0R3PPD2_ANGCS</name>
<evidence type="ECO:0000313" key="2">
    <source>
        <dbReference type="Proteomes" id="UP000267027"/>
    </source>
</evidence>
<keyword evidence="2" id="KW-1185">Reference proteome</keyword>
<accession>A0A0R3PPD2</accession>
<dbReference type="WBParaSite" id="ACOC_0000703901-mRNA-1">
    <property type="protein sequence ID" value="ACOC_0000703901-mRNA-1"/>
    <property type="gene ID" value="ACOC_0000703901"/>
</dbReference>
<reference evidence="3" key="1">
    <citation type="submission" date="2017-02" db="UniProtKB">
        <authorList>
            <consortium name="WormBaseParasite"/>
        </authorList>
    </citation>
    <scope>IDENTIFICATION</scope>
</reference>
<gene>
    <name evidence="1" type="ORF">ACOC_LOCUS7040</name>
</gene>
<reference evidence="1 2" key="2">
    <citation type="submission" date="2018-11" db="EMBL/GenBank/DDBJ databases">
        <authorList>
            <consortium name="Pathogen Informatics"/>
        </authorList>
    </citation>
    <scope>NUCLEOTIDE SEQUENCE [LARGE SCALE GENOMIC DNA]</scope>
    <source>
        <strain evidence="1 2">Costa Rica</strain>
    </source>
</reference>
<evidence type="ECO:0000313" key="3">
    <source>
        <dbReference type="WBParaSite" id="ACOC_0000703901-mRNA-1"/>
    </source>
</evidence>
<dbReference type="AlphaFoldDB" id="A0A0R3PPD2"/>